<proteinExistence type="predicted"/>
<dbReference type="InterPro" id="IPR021929">
    <property type="entry name" value="R1A-like_N"/>
</dbReference>
<keyword evidence="3" id="KW-1185">Reference proteome</keyword>
<comment type="caution">
    <text evidence="2">The sequence shown here is derived from an EMBL/GenBank/DDBJ whole genome shotgun (WGS) entry which is preliminary data.</text>
</comment>
<organism evidence="2 3">
    <name type="scientific">Cinchona calisaya</name>
    <dbReference type="NCBI Taxonomy" id="153742"/>
    <lineage>
        <taxon>Eukaryota</taxon>
        <taxon>Viridiplantae</taxon>
        <taxon>Streptophyta</taxon>
        <taxon>Embryophyta</taxon>
        <taxon>Tracheophyta</taxon>
        <taxon>Spermatophyta</taxon>
        <taxon>Magnoliopsida</taxon>
        <taxon>eudicotyledons</taxon>
        <taxon>Gunneridae</taxon>
        <taxon>Pentapetalae</taxon>
        <taxon>asterids</taxon>
        <taxon>lamiids</taxon>
        <taxon>Gentianales</taxon>
        <taxon>Rubiaceae</taxon>
        <taxon>Cinchonoideae</taxon>
        <taxon>Cinchoneae</taxon>
        <taxon>Cinchona</taxon>
    </lineage>
</organism>
<evidence type="ECO:0000313" key="3">
    <source>
        <dbReference type="Proteomes" id="UP001630127"/>
    </source>
</evidence>
<reference evidence="2 3" key="1">
    <citation type="submission" date="2024-11" db="EMBL/GenBank/DDBJ databases">
        <title>A near-complete genome assembly of Cinchona calisaya.</title>
        <authorList>
            <person name="Lian D.C."/>
            <person name="Zhao X.W."/>
            <person name="Wei L."/>
        </authorList>
    </citation>
    <scope>NUCLEOTIDE SEQUENCE [LARGE SCALE GENOMIC DNA]</scope>
    <source>
        <tissue evidence="2">Nenye</tissue>
    </source>
</reference>
<accession>A0ABD2ZGY5</accession>
<protein>
    <recommendedName>
        <fullName evidence="1">Late blight resistance protein R1A-like N-terminal domain-containing protein</fullName>
    </recommendedName>
</protein>
<dbReference type="Proteomes" id="UP001630127">
    <property type="component" value="Unassembled WGS sequence"/>
</dbReference>
<dbReference type="EMBL" id="JBJUIK010000009">
    <property type="protein sequence ID" value="KAL3518714.1"/>
    <property type="molecule type" value="Genomic_DNA"/>
</dbReference>
<evidence type="ECO:0000313" key="2">
    <source>
        <dbReference type="EMBL" id="KAL3518714.1"/>
    </source>
</evidence>
<sequence>MEDILIWSKESCDSRLGALLDLEPLQEKLLFLHNFIRFVKMQGKSAYKLIPYCEVGAENAAYICCSCWAFRDVDQVFDGINLQISRLIEKIKSVDPQVRADYIESISSSFTRSTKTGNDVFLVGNFVESLLSNLCGLINSRTGFMISVEHQMQILSEGLQFLRDILIKYPEKHNGLPERMKDIIGAVVNNAGVVIFSLYQNEIEEASAREIDVKLFRLLEEIGYIKVTVEDLMTCIDSVLDKLQLHKDDHDLYRLKVELRLVKTFSMCARRFNRSGLCMTVLFVQVHRSFTLFSLD</sequence>
<evidence type="ECO:0000259" key="1">
    <source>
        <dbReference type="Pfam" id="PF12061"/>
    </source>
</evidence>
<dbReference type="AlphaFoldDB" id="A0ABD2ZGY5"/>
<name>A0ABD2ZGY5_9GENT</name>
<gene>
    <name evidence="2" type="ORF">ACH5RR_021303</name>
</gene>
<dbReference type="Pfam" id="PF12061">
    <property type="entry name" value="NB-LRR"/>
    <property type="match status" value="1"/>
</dbReference>
<feature type="domain" description="Late blight resistance protein R1A-like N-terminal" evidence="1">
    <location>
        <begin position="31"/>
        <end position="222"/>
    </location>
</feature>